<protein>
    <submittedName>
        <fullName evidence="2">Uncharacterized protein</fullName>
    </submittedName>
</protein>
<feature type="transmembrane region" description="Helical" evidence="1">
    <location>
        <begin position="7"/>
        <end position="25"/>
    </location>
</feature>
<comment type="caution">
    <text evidence="2">The sequence shown here is derived from an EMBL/GenBank/DDBJ whole genome shotgun (WGS) entry which is preliminary data.</text>
</comment>
<keyword evidence="1" id="KW-1133">Transmembrane helix</keyword>
<dbReference type="AlphaFoldDB" id="A0A8H7Z837"/>
<gene>
    <name evidence="2" type="ORF">I7I52_00705</name>
</gene>
<dbReference type="EMBL" id="JAEVHI010000001">
    <property type="protein sequence ID" value="KAG5302908.1"/>
    <property type="molecule type" value="Genomic_DNA"/>
</dbReference>
<accession>A0A8H7Z837</accession>
<keyword evidence="1" id="KW-0472">Membrane</keyword>
<dbReference type="Proteomes" id="UP000670092">
    <property type="component" value="Unassembled WGS sequence"/>
</dbReference>
<sequence length="71" mass="7895">MKEIAMAATAAAAAVTYILVVSRFIKSYLCLTISFQSHIDTESAFPLSFCMSLFIIWSCFSMCSIIILIKM</sequence>
<evidence type="ECO:0000313" key="2">
    <source>
        <dbReference type="EMBL" id="KAG5302908.1"/>
    </source>
</evidence>
<dbReference type="VEuPathDB" id="FungiDB:I7I52_00705"/>
<organism evidence="2 3">
    <name type="scientific">Ajellomyces capsulatus</name>
    <name type="common">Darling's disease fungus</name>
    <name type="synonym">Histoplasma capsulatum</name>
    <dbReference type="NCBI Taxonomy" id="5037"/>
    <lineage>
        <taxon>Eukaryota</taxon>
        <taxon>Fungi</taxon>
        <taxon>Dikarya</taxon>
        <taxon>Ascomycota</taxon>
        <taxon>Pezizomycotina</taxon>
        <taxon>Eurotiomycetes</taxon>
        <taxon>Eurotiomycetidae</taxon>
        <taxon>Onygenales</taxon>
        <taxon>Ajellomycetaceae</taxon>
        <taxon>Histoplasma</taxon>
    </lineage>
</organism>
<proteinExistence type="predicted"/>
<evidence type="ECO:0000313" key="3">
    <source>
        <dbReference type="Proteomes" id="UP000670092"/>
    </source>
</evidence>
<evidence type="ECO:0000256" key="1">
    <source>
        <dbReference type="SAM" id="Phobius"/>
    </source>
</evidence>
<reference evidence="2 3" key="1">
    <citation type="submission" date="2021-01" db="EMBL/GenBank/DDBJ databases">
        <title>Chromosome-level genome assembly of a human fungal pathogen reveals clustering of transcriptionally co-regulated genes.</title>
        <authorList>
            <person name="Voorhies M."/>
            <person name="Cohen S."/>
            <person name="Shea T.P."/>
            <person name="Petrus S."/>
            <person name="Munoz J.F."/>
            <person name="Poplawski S."/>
            <person name="Goldman W.E."/>
            <person name="Michael T."/>
            <person name="Cuomo C.A."/>
            <person name="Sil A."/>
            <person name="Beyhan S."/>
        </authorList>
    </citation>
    <scope>NUCLEOTIDE SEQUENCE [LARGE SCALE GENOMIC DNA]</scope>
    <source>
        <strain evidence="2 3">G184AR</strain>
    </source>
</reference>
<name>A0A8H7Z837_AJECA</name>
<feature type="transmembrane region" description="Helical" evidence="1">
    <location>
        <begin position="45"/>
        <end position="69"/>
    </location>
</feature>
<keyword evidence="1" id="KW-0812">Transmembrane</keyword>